<keyword evidence="2" id="KW-0472">Membrane</keyword>
<keyword evidence="2" id="KW-0812">Transmembrane</keyword>
<evidence type="ECO:0000256" key="1">
    <source>
        <dbReference type="SAM" id="MobiDB-lite"/>
    </source>
</evidence>
<reference evidence="3 4" key="1">
    <citation type="submission" date="2024-02" db="EMBL/GenBank/DDBJ databases">
        <title>Lysinimicrobium sediminis NBRC 112286.</title>
        <authorList>
            <person name="Ichikawa N."/>
            <person name="Katano-Makiyama Y."/>
            <person name="Hidaka K."/>
        </authorList>
    </citation>
    <scope>NUCLEOTIDE SEQUENCE [LARGE SCALE GENOMIC DNA]</scope>
    <source>
        <strain evidence="3 4">NBRC 112286</strain>
    </source>
</reference>
<gene>
    <name evidence="3" type="ORF">Lsed01_00465</name>
</gene>
<proteinExistence type="predicted"/>
<feature type="region of interest" description="Disordered" evidence="1">
    <location>
        <begin position="112"/>
        <end position="141"/>
    </location>
</feature>
<organism evidence="3 4">
    <name type="scientific">Demequina sediminis</name>
    <dbReference type="NCBI Taxonomy" id="1930058"/>
    <lineage>
        <taxon>Bacteria</taxon>
        <taxon>Bacillati</taxon>
        <taxon>Actinomycetota</taxon>
        <taxon>Actinomycetes</taxon>
        <taxon>Micrococcales</taxon>
        <taxon>Demequinaceae</taxon>
        <taxon>Demequina</taxon>
    </lineage>
</organism>
<dbReference type="EMBL" id="BAABRR010000002">
    <property type="protein sequence ID" value="GAA5518048.1"/>
    <property type="molecule type" value="Genomic_DNA"/>
</dbReference>
<accession>A0ABP9WE02</accession>
<feature type="transmembrane region" description="Helical" evidence="2">
    <location>
        <begin position="39"/>
        <end position="55"/>
    </location>
</feature>
<name>A0ABP9WE02_9MICO</name>
<feature type="transmembrane region" description="Helical" evidence="2">
    <location>
        <begin position="12"/>
        <end position="33"/>
    </location>
</feature>
<keyword evidence="4" id="KW-1185">Reference proteome</keyword>
<keyword evidence="2" id="KW-1133">Transmembrane helix</keyword>
<feature type="transmembrane region" description="Helical" evidence="2">
    <location>
        <begin position="171"/>
        <end position="189"/>
    </location>
</feature>
<evidence type="ECO:0000313" key="4">
    <source>
        <dbReference type="Proteomes" id="UP001426770"/>
    </source>
</evidence>
<evidence type="ECO:0000256" key="2">
    <source>
        <dbReference type="SAM" id="Phobius"/>
    </source>
</evidence>
<comment type="caution">
    <text evidence="3">The sequence shown here is derived from an EMBL/GenBank/DDBJ whole genome shotgun (WGS) entry which is preliminary data.</text>
</comment>
<dbReference type="Proteomes" id="UP001426770">
    <property type="component" value="Unassembled WGS sequence"/>
</dbReference>
<sequence length="190" mass="19403">MQTFRARSSVVWGWIAVGAGAALALLHLVTVGFSRGTGGFGLGVAAIAVGTAAFLRPRVEAHDDAVVLRNTTHAVSIPFARLGAIETRWSLTLVDDAGRRWGAFAAPAPGAAASMRRPAGEDDASLGGRPSDRPGTASGDAAAMVHDAWEDWRAGHPDGESDAAVERTPDLVGVALAVLAIAGGAWGLFG</sequence>
<evidence type="ECO:0008006" key="5">
    <source>
        <dbReference type="Google" id="ProtNLM"/>
    </source>
</evidence>
<dbReference type="RefSeq" id="WP_286213937.1">
    <property type="nucleotide sequence ID" value="NZ_AP027736.1"/>
</dbReference>
<protein>
    <recommendedName>
        <fullName evidence="5">PH domain-containing protein</fullName>
    </recommendedName>
</protein>
<evidence type="ECO:0000313" key="3">
    <source>
        <dbReference type="EMBL" id="GAA5518048.1"/>
    </source>
</evidence>